<evidence type="ECO:0000313" key="12">
    <source>
        <dbReference type="EMBL" id="ORZ01373.1"/>
    </source>
</evidence>
<evidence type="ECO:0000256" key="1">
    <source>
        <dbReference type="ARBA" id="ARBA00004374"/>
    </source>
</evidence>
<evidence type="ECO:0000313" key="13">
    <source>
        <dbReference type="Proteomes" id="UP000242180"/>
    </source>
</evidence>
<dbReference type="InParanoid" id="A0A1X2HPQ6"/>
<keyword evidence="8 9" id="KW-0472">Membrane</keyword>
<keyword evidence="11" id="KW-0732">Signal</keyword>
<dbReference type="STRING" id="13706.A0A1X2HPQ6"/>
<comment type="caution">
    <text evidence="12">The sequence shown here is derived from an EMBL/GenBank/DDBJ whole genome shotgun (WGS) entry which is preliminary data.</text>
</comment>
<keyword evidence="5" id="KW-1000">Mitochondrion outer membrane</keyword>
<gene>
    <name evidence="12" type="ORF">BCR43DRAFT_561623</name>
</gene>
<reference evidence="12 13" key="1">
    <citation type="submission" date="2016-07" db="EMBL/GenBank/DDBJ databases">
        <title>Pervasive Adenine N6-methylation of Active Genes in Fungi.</title>
        <authorList>
            <consortium name="DOE Joint Genome Institute"/>
            <person name="Mondo S.J."/>
            <person name="Dannebaum R.O."/>
            <person name="Kuo R.C."/>
            <person name="Labutti K."/>
            <person name="Haridas S."/>
            <person name="Kuo A."/>
            <person name="Salamov A."/>
            <person name="Ahrendt S.R."/>
            <person name="Lipzen A."/>
            <person name="Sullivan W."/>
            <person name="Andreopoulos W.B."/>
            <person name="Clum A."/>
            <person name="Lindquist E."/>
            <person name="Daum C."/>
            <person name="Ramamoorthy G.K."/>
            <person name="Gryganskyi A."/>
            <person name="Culley D."/>
            <person name="Magnuson J.K."/>
            <person name="James T.Y."/>
            <person name="O'Malley M.A."/>
            <person name="Stajich J.E."/>
            <person name="Spatafora J.W."/>
            <person name="Visel A."/>
            <person name="Grigoriev I.V."/>
        </authorList>
    </citation>
    <scope>NUCLEOTIDE SEQUENCE [LARGE SCALE GENOMIC DNA]</scope>
    <source>
        <strain evidence="12 13">NRRL 2496</strain>
    </source>
</reference>
<evidence type="ECO:0000256" key="6">
    <source>
        <dbReference type="ARBA" id="ARBA00022989"/>
    </source>
</evidence>
<keyword evidence="6" id="KW-1133">Transmembrane helix</keyword>
<evidence type="ECO:0000256" key="4">
    <source>
        <dbReference type="ARBA" id="ARBA00022737"/>
    </source>
</evidence>
<dbReference type="AlphaFoldDB" id="A0A1X2HPQ6"/>
<proteinExistence type="inferred from homology"/>
<accession>A0A1X2HPQ6</accession>
<keyword evidence="2 10" id="KW-0813">Transport</keyword>
<dbReference type="EMBL" id="MCGN01000002">
    <property type="protein sequence ID" value="ORZ01373.1"/>
    <property type="molecule type" value="Genomic_DNA"/>
</dbReference>
<dbReference type="Pfam" id="PF00153">
    <property type="entry name" value="Mito_carr"/>
    <property type="match status" value="1"/>
</dbReference>
<evidence type="ECO:0000256" key="3">
    <source>
        <dbReference type="ARBA" id="ARBA00022692"/>
    </source>
</evidence>
<keyword evidence="3 9" id="KW-0812">Transmembrane</keyword>
<sequence>MTLTAYLSLLSLGSSIYVPNEHNEENDRSSLAALRARSATIVQARAAVVSSLSQHSAPLERRETHERIAGGALTIGTVVTNYALCFPVVVARHRLQSFPGRNSWKRDTPLYCARYMIETRRVQGLSSLYTGFGLGLLGQAITATYESLVAAYAPVVQKRHSFVVANLIEAFNTSLAYAINIFLYPFYRNALVLRVQSASTHQPIRGIKDFARCYWRDLGLFLGIGRTPGQLPIMSSFIPSSLLHAFSEKLLMALYKRIYRGLTAPAKVDAKQRRRQQRAARRLADELAMQDHSALLALASDTAAAGALPHDSSTTTVKDTAMIRTFFPELVCGITSSILTRAISYPIDTIVFKLMLQDTGVDTPYHYTGFFDCVQSTYREGGLAAFYPGWGGGLLEICVSYLVLETSWAVYRLIDWKLLDTFPVREPTSVRKARRLQERMDRCI</sequence>
<dbReference type="SUPFAM" id="SSF103506">
    <property type="entry name" value="Mitochondrial carrier"/>
    <property type="match status" value="1"/>
</dbReference>
<evidence type="ECO:0000256" key="7">
    <source>
        <dbReference type="ARBA" id="ARBA00023128"/>
    </source>
</evidence>
<keyword evidence="13" id="KW-1185">Reference proteome</keyword>
<comment type="similarity">
    <text evidence="10">Belongs to the mitochondrial carrier (TC 2.A.29) family.</text>
</comment>
<evidence type="ECO:0000256" key="8">
    <source>
        <dbReference type="ARBA" id="ARBA00023136"/>
    </source>
</evidence>
<dbReference type="InterPro" id="IPR039158">
    <property type="entry name" value="SLC25A46"/>
</dbReference>
<dbReference type="GO" id="GO:0005741">
    <property type="term" value="C:mitochondrial outer membrane"/>
    <property type="evidence" value="ECO:0007669"/>
    <property type="project" value="UniProtKB-SubCell"/>
</dbReference>
<feature type="chain" id="PRO_5012981938" evidence="11">
    <location>
        <begin position="16"/>
        <end position="444"/>
    </location>
</feature>
<feature type="repeat" description="Solcar" evidence="9">
    <location>
        <begin position="324"/>
        <end position="414"/>
    </location>
</feature>
<dbReference type="InterPro" id="IPR018108">
    <property type="entry name" value="MCP_transmembrane"/>
</dbReference>
<dbReference type="Proteomes" id="UP000242180">
    <property type="component" value="Unassembled WGS sequence"/>
</dbReference>
<feature type="signal peptide" evidence="11">
    <location>
        <begin position="1"/>
        <end position="15"/>
    </location>
</feature>
<organism evidence="12 13">
    <name type="scientific">Syncephalastrum racemosum</name>
    <name type="common">Filamentous fungus</name>
    <dbReference type="NCBI Taxonomy" id="13706"/>
    <lineage>
        <taxon>Eukaryota</taxon>
        <taxon>Fungi</taxon>
        <taxon>Fungi incertae sedis</taxon>
        <taxon>Mucoromycota</taxon>
        <taxon>Mucoromycotina</taxon>
        <taxon>Mucoromycetes</taxon>
        <taxon>Mucorales</taxon>
        <taxon>Syncephalastraceae</taxon>
        <taxon>Syncephalastrum</taxon>
    </lineage>
</organism>
<evidence type="ECO:0000256" key="9">
    <source>
        <dbReference type="PROSITE-ProRule" id="PRU00282"/>
    </source>
</evidence>
<keyword evidence="7" id="KW-0496">Mitochondrion</keyword>
<dbReference type="GO" id="GO:0090149">
    <property type="term" value="P:mitochondrial membrane fission"/>
    <property type="evidence" value="ECO:0007669"/>
    <property type="project" value="InterPro"/>
</dbReference>
<dbReference type="PROSITE" id="PS50920">
    <property type="entry name" value="SOLCAR"/>
    <property type="match status" value="1"/>
</dbReference>
<dbReference type="OrthoDB" id="2403262at2759"/>
<dbReference type="InterPro" id="IPR023395">
    <property type="entry name" value="MCP_dom_sf"/>
</dbReference>
<protein>
    <submittedName>
        <fullName evidence="12">Mitochondrial carrier domain-containing protein</fullName>
    </submittedName>
</protein>
<name>A0A1X2HPQ6_SYNRA</name>
<evidence type="ECO:0000256" key="2">
    <source>
        <dbReference type="ARBA" id="ARBA00022448"/>
    </source>
</evidence>
<dbReference type="PANTHER" id="PTHR21252">
    <property type="entry name" value="TB1 PROTEIN-RELATED"/>
    <property type="match status" value="1"/>
</dbReference>
<keyword evidence="4" id="KW-0677">Repeat</keyword>
<evidence type="ECO:0000256" key="11">
    <source>
        <dbReference type="SAM" id="SignalP"/>
    </source>
</evidence>
<dbReference type="PANTHER" id="PTHR21252:SF2">
    <property type="entry name" value="MITOCHONDRIAL OUTER MEMBRANE PROTEIN SLC25A46"/>
    <property type="match status" value="1"/>
</dbReference>
<evidence type="ECO:0000256" key="5">
    <source>
        <dbReference type="ARBA" id="ARBA00022787"/>
    </source>
</evidence>
<comment type="subcellular location">
    <subcellularLocation>
        <location evidence="1">Mitochondrion outer membrane</location>
        <topology evidence="1">Multi-pass membrane protein</topology>
    </subcellularLocation>
</comment>
<evidence type="ECO:0000256" key="10">
    <source>
        <dbReference type="RuleBase" id="RU000488"/>
    </source>
</evidence>
<dbReference type="Gene3D" id="1.50.40.10">
    <property type="entry name" value="Mitochondrial carrier domain"/>
    <property type="match status" value="2"/>
</dbReference>
<dbReference type="OMA" id="FYPEIAC"/>